<dbReference type="PANTHER" id="PTHR43772">
    <property type="entry name" value="ENDO-1,4-BETA-XYLANASE"/>
    <property type="match status" value="1"/>
</dbReference>
<evidence type="ECO:0000256" key="1">
    <source>
        <dbReference type="ARBA" id="ARBA00009865"/>
    </source>
</evidence>
<dbReference type="Pfam" id="PF03422">
    <property type="entry name" value="CBM_6"/>
    <property type="match status" value="1"/>
</dbReference>
<dbReference type="RefSeq" id="WP_074717320.1">
    <property type="nucleotide sequence ID" value="NZ_FNPG01000014.1"/>
</dbReference>
<dbReference type="Gene3D" id="2.115.10.20">
    <property type="entry name" value="Glycosyl hydrolase domain, family 43"/>
    <property type="match status" value="1"/>
</dbReference>
<evidence type="ECO:0000256" key="3">
    <source>
        <dbReference type="ARBA" id="ARBA00022729"/>
    </source>
</evidence>
<evidence type="ECO:0000256" key="7">
    <source>
        <dbReference type="SAM" id="MobiDB-lite"/>
    </source>
</evidence>
<dbReference type="CDD" id="cd09003">
    <property type="entry name" value="GH43_XynD-like"/>
    <property type="match status" value="1"/>
</dbReference>
<evidence type="ECO:0000256" key="6">
    <source>
        <dbReference type="ARBA" id="ARBA00023295"/>
    </source>
</evidence>
<dbReference type="GO" id="GO:0030246">
    <property type="term" value="F:carbohydrate binding"/>
    <property type="evidence" value="ECO:0007669"/>
    <property type="project" value="InterPro"/>
</dbReference>
<gene>
    <name evidence="10" type="ORF">SAMN02910414_01338</name>
</gene>
<evidence type="ECO:0000259" key="9">
    <source>
        <dbReference type="PROSITE" id="PS51175"/>
    </source>
</evidence>
<dbReference type="AlphaFoldDB" id="A0A1H3J433"/>
<evidence type="ECO:0000313" key="10">
    <source>
        <dbReference type="EMBL" id="SDY34567.1"/>
    </source>
</evidence>
<dbReference type="InterPro" id="IPR000772">
    <property type="entry name" value="Ricin_B_lectin"/>
</dbReference>
<keyword evidence="6" id="KW-0326">Glycosidase</keyword>
<evidence type="ECO:0000256" key="8">
    <source>
        <dbReference type="SAM" id="SignalP"/>
    </source>
</evidence>
<dbReference type="Gene3D" id="2.60.120.260">
    <property type="entry name" value="Galactose-binding domain-like"/>
    <property type="match status" value="1"/>
</dbReference>
<dbReference type="OrthoDB" id="9801455at2"/>
<evidence type="ECO:0000313" key="11">
    <source>
        <dbReference type="Proteomes" id="UP000183918"/>
    </source>
</evidence>
<protein>
    <submittedName>
        <fullName evidence="10">Arabinoxylan arabinofuranohydrolase</fullName>
    </submittedName>
</protein>
<keyword evidence="11" id="KW-1185">Reference proteome</keyword>
<accession>A0A1H3J433</accession>
<keyword evidence="2" id="KW-0858">Xylan degradation</keyword>
<dbReference type="Pfam" id="PF04616">
    <property type="entry name" value="Glyco_hydro_43"/>
    <property type="match status" value="1"/>
</dbReference>
<organism evidence="10 11">
    <name type="scientific">Lachnobacterium bovis DSM 14045</name>
    <dbReference type="NCBI Taxonomy" id="1122142"/>
    <lineage>
        <taxon>Bacteria</taxon>
        <taxon>Bacillati</taxon>
        <taxon>Bacillota</taxon>
        <taxon>Clostridia</taxon>
        <taxon>Lachnospirales</taxon>
        <taxon>Lachnospiraceae</taxon>
        <taxon>Lachnobacterium</taxon>
    </lineage>
</organism>
<keyword evidence="4 10" id="KW-0378">Hydrolase</keyword>
<proteinExistence type="inferred from homology"/>
<dbReference type="InterPro" id="IPR006710">
    <property type="entry name" value="Glyco_hydro_43"/>
</dbReference>
<evidence type="ECO:0000256" key="2">
    <source>
        <dbReference type="ARBA" id="ARBA00022651"/>
    </source>
</evidence>
<keyword evidence="2" id="KW-0624">Polysaccharide degradation</keyword>
<dbReference type="SMART" id="SM00606">
    <property type="entry name" value="CBD_IV"/>
    <property type="match status" value="1"/>
</dbReference>
<feature type="domain" description="CBM6" evidence="9">
    <location>
        <begin position="384"/>
        <end position="498"/>
    </location>
</feature>
<feature type="chain" id="PRO_5039037371" evidence="8">
    <location>
        <begin position="23"/>
        <end position="683"/>
    </location>
</feature>
<dbReference type="InterPro" id="IPR052176">
    <property type="entry name" value="Glycosyl_Hydrlase_43_Enz"/>
</dbReference>
<keyword evidence="3 8" id="KW-0732">Signal</keyword>
<dbReference type="SUPFAM" id="SSF49785">
    <property type="entry name" value="Galactose-binding domain-like"/>
    <property type="match status" value="1"/>
</dbReference>
<dbReference type="SMART" id="SM00458">
    <property type="entry name" value="RICIN"/>
    <property type="match status" value="1"/>
</dbReference>
<dbReference type="CDD" id="cd00161">
    <property type="entry name" value="beta-trefoil_Ricin-like"/>
    <property type="match status" value="1"/>
</dbReference>
<keyword evidence="5" id="KW-0119">Carbohydrate metabolism</keyword>
<dbReference type="GO" id="GO:0045493">
    <property type="term" value="P:xylan catabolic process"/>
    <property type="evidence" value="ECO:0007669"/>
    <property type="project" value="UniProtKB-KW"/>
</dbReference>
<sequence length="683" mass="73506">MKIKTLGMSLLTLSLVTSIMGASVLPEKLTVTEEVKAADASSAFNGIRLAKGLKEGNNPCITQKYSADPCAMEYNGKVYVYSTNDGTVNPNGGYVKKNTYEQVNQINVMSSEDMVNWTDNGTINVAGRNGAAKWATNSWAPCAAHKKINGKEKFFLYFANNAGGIGVLTSDSPTGPWKDPINRPLITKSTPNCGNVTWLFDPAVLVDSDGTGYLYFGGGVPSGRNANPKTARVVKLGSDMTSLAGVPQEIDAPWILEDSGINKVGNTYYYSYCTNWAGGPLGNAKIAYMTSNSPMGPFRYQGVCLDNPGSFFGTAGNNHHSIVQFKGKSYIIYHSEWLNKKIYGSQMGYRTAHVDEISMQNGRISPARGTLKGVNQISNVNPYTVNQAENMLDQGGINVYGLGDTAVSYNRGSWTKVSKVAFGNGAKNITITAGSKNGAVIKVVEGSLNGRTIGYVTIPATNNAYSYRNVTASVNVSGTKDIYFVASGDVVVDKWQFSTSNNQPSNPEPSNPQPSNPQPSNPQPSNPQPGNSKGNVRLSDGWYYIKNVNSQKYLQVAGNRGAAGTNVEIGHGTGVQGQKWYLQNTSDGYITLKSGLGNFMLDLAYGKNENGTNLQIYNAMGHDAQKFYLQKANGNNVVTIATKVSNGSKSVDVYNFGKNDGTNVCQWSTSGNTNQQFIFEKVN</sequence>
<feature type="signal peptide" evidence="8">
    <location>
        <begin position="1"/>
        <end position="22"/>
    </location>
</feature>
<dbReference type="PANTHER" id="PTHR43772:SF2">
    <property type="entry name" value="PUTATIVE (AFU_ORTHOLOGUE AFUA_2G04480)-RELATED"/>
    <property type="match status" value="1"/>
</dbReference>
<dbReference type="Proteomes" id="UP000183918">
    <property type="component" value="Unassembled WGS sequence"/>
</dbReference>
<dbReference type="CDD" id="cd04084">
    <property type="entry name" value="CBM6_xylanase-like"/>
    <property type="match status" value="1"/>
</dbReference>
<dbReference type="SUPFAM" id="SSF50370">
    <property type="entry name" value="Ricin B-like lectins"/>
    <property type="match status" value="1"/>
</dbReference>
<evidence type="ECO:0000256" key="5">
    <source>
        <dbReference type="ARBA" id="ARBA00023277"/>
    </source>
</evidence>
<dbReference type="SUPFAM" id="SSF75005">
    <property type="entry name" value="Arabinanase/levansucrase/invertase"/>
    <property type="match status" value="1"/>
</dbReference>
<evidence type="ECO:0000256" key="4">
    <source>
        <dbReference type="ARBA" id="ARBA00022801"/>
    </source>
</evidence>
<reference evidence="10 11" key="1">
    <citation type="submission" date="2016-10" db="EMBL/GenBank/DDBJ databases">
        <authorList>
            <person name="de Groot N.N."/>
        </authorList>
    </citation>
    <scope>NUCLEOTIDE SEQUENCE [LARGE SCALE GENOMIC DNA]</scope>
    <source>
        <strain evidence="10 11">DSM 14045</strain>
    </source>
</reference>
<feature type="region of interest" description="Disordered" evidence="7">
    <location>
        <begin position="497"/>
        <end position="536"/>
    </location>
</feature>
<dbReference type="InterPro" id="IPR008979">
    <property type="entry name" value="Galactose-bd-like_sf"/>
</dbReference>
<dbReference type="InterPro" id="IPR035992">
    <property type="entry name" value="Ricin_B-like_lectins"/>
</dbReference>
<dbReference type="Gene3D" id="2.80.10.50">
    <property type="match status" value="2"/>
</dbReference>
<name>A0A1H3J433_9FIRM</name>
<dbReference type="STRING" id="1122142.SAMN02910414_01338"/>
<dbReference type="GO" id="GO:0004553">
    <property type="term" value="F:hydrolase activity, hydrolyzing O-glycosyl compounds"/>
    <property type="evidence" value="ECO:0007669"/>
    <property type="project" value="InterPro"/>
</dbReference>
<dbReference type="Pfam" id="PF14200">
    <property type="entry name" value="RicinB_lectin_2"/>
    <property type="match status" value="1"/>
</dbReference>
<dbReference type="InterPro" id="IPR005084">
    <property type="entry name" value="CBM6"/>
</dbReference>
<dbReference type="InterPro" id="IPR023296">
    <property type="entry name" value="Glyco_hydro_beta-prop_sf"/>
</dbReference>
<feature type="compositionally biased region" description="Pro residues" evidence="7">
    <location>
        <begin position="506"/>
        <end position="527"/>
    </location>
</feature>
<comment type="similarity">
    <text evidence="1">Belongs to the glycosyl hydrolase 43 family.</text>
</comment>
<dbReference type="EMBL" id="FNPG01000014">
    <property type="protein sequence ID" value="SDY34567.1"/>
    <property type="molecule type" value="Genomic_DNA"/>
</dbReference>
<dbReference type="PROSITE" id="PS51175">
    <property type="entry name" value="CBM6"/>
    <property type="match status" value="1"/>
</dbReference>
<dbReference type="InterPro" id="IPR006584">
    <property type="entry name" value="Cellulose-bd_IV"/>
</dbReference>